<evidence type="ECO:0000256" key="5">
    <source>
        <dbReference type="SAM" id="MobiDB-lite"/>
    </source>
</evidence>
<dbReference type="Gene3D" id="3.40.50.1220">
    <property type="entry name" value="TPP-binding domain"/>
    <property type="match status" value="1"/>
</dbReference>
<comment type="similarity">
    <text evidence="1">Belongs to the sirtuin family. Class I subfamily.</text>
</comment>
<dbReference type="InterPro" id="IPR029035">
    <property type="entry name" value="DHS-like_NAD/FAD-binding_dom"/>
</dbReference>
<dbReference type="GO" id="GO:0046872">
    <property type="term" value="F:metal ion binding"/>
    <property type="evidence" value="ECO:0007669"/>
    <property type="project" value="UniProtKB-KW"/>
</dbReference>
<dbReference type="Pfam" id="PF02146">
    <property type="entry name" value="SIR2"/>
    <property type="match status" value="1"/>
</dbReference>
<dbReference type="PANTHER" id="PTHR11085">
    <property type="entry name" value="NAD-DEPENDENT PROTEIN DEACYLASE SIRTUIN-5, MITOCHONDRIAL-RELATED"/>
    <property type="match status" value="1"/>
</dbReference>
<keyword evidence="4" id="KW-0479">Metal-binding</keyword>
<feature type="region of interest" description="Disordered" evidence="5">
    <location>
        <begin position="165"/>
        <end position="197"/>
    </location>
</feature>
<dbReference type="PANTHER" id="PTHR11085:SF10">
    <property type="entry name" value="NAD-DEPENDENT PROTEIN DEACYLASE SIRTUIN-5, MITOCHONDRIAL-RELATED"/>
    <property type="match status" value="1"/>
</dbReference>
<organism evidence="7 8">
    <name type="scientific">Lachnellula suecica</name>
    <dbReference type="NCBI Taxonomy" id="602035"/>
    <lineage>
        <taxon>Eukaryota</taxon>
        <taxon>Fungi</taxon>
        <taxon>Dikarya</taxon>
        <taxon>Ascomycota</taxon>
        <taxon>Pezizomycotina</taxon>
        <taxon>Leotiomycetes</taxon>
        <taxon>Helotiales</taxon>
        <taxon>Lachnaceae</taxon>
        <taxon>Lachnellula</taxon>
    </lineage>
</organism>
<dbReference type="Gene3D" id="3.30.1600.10">
    <property type="entry name" value="SIR2/SIRT2 'Small Domain"/>
    <property type="match status" value="1"/>
</dbReference>
<evidence type="ECO:0000313" key="8">
    <source>
        <dbReference type="Proteomes" id="UP000469558"/>
    </source>
</evidence>
<evidence type="ECO:0000313" key="7">
    <source>
        <dbReference type="EMBL" id="TVY60803.1"/>
    </source>
</evidence>
<dbReference type="EMBL" id="QGMK01002107">
    <property type="protein sequence ID" value="TVY60803.1"/>
    <property type="molecule type" value="Genomic_DNA"/>
</dbReference>
<comment type="caution">
    <text evidence="7">The sequence shown here is derived from an EMBL/GenBank/DDBJ whole genome shotgun (WGS) entry which is preliminary data.</text>
</comment>
<dbReference type="OrthoDB" id="424302at2759"/>
<feature type="active site" description="Proton acceptor" evidence="4">
    <location>
        <position position="134"/>
    </location>
</feature>
<gene>
    <name evidence="7" type="ORF">LSUE1_G008014</name>
</gene>
<feature type="binding site" evidence="4">
    <location>
        <position position="145"/>
    </location>
    <ligand>
        <name>Zn(2+)</name>
        <dbReference type="ChEBI" id="CHEBI:29105"/>
    </ligand>
</feature>
<dbReference type="PROSITE" id="PS50305">
    <property type="entry name" value="SIRTUIN"/>
    <property type="match status" value="1"/>
</dbReference>
<feature type="compositionally biased region" description="Low complexity" evidence="5">
    <location>
        <begin position="172"/>
        <end position="183"/>
    </location>
</feature>
<evidence type="ECO:0000256" key="3">
    <source>
        <dbReference type="ARBA" id="ARBA00023027"/>
    </source>
</evidence>
<keyword evidence="4" id="KW-0862">Zinc</keyword>
<name>A0A8T9BTK4_9HELO</name>
<feature type="binding site" evidence="4">
    <location>
        <position position="142"/>
    </location>
    <ligand>
        <name>Zn(2+)</name>
        <dbReference type="ChEBI" id="CHEBI:29105"/>
    </ligand>
</feature>
<evidence type="ECO:0000256" key="2">
    <source>
        <dbReference type="ARBA" id="ARBA00022679"/>
    </source>
</evidence>
<keyword evidence="2" id="KW-0808">Transferase</keyword>
<dbReference type="GO" id="GO:0017136">
    <property type="term" value="F:histone deacetylase activity, NAD-dependent"/>
    <property type="evidence" value="ECO:0007669"/>
    <property type="project" value="TreeGrafter"/>
</dbReference>
<dbReference type="SUPFAM" id="SSF52467">
    <property type="entry name" value="DHS-like NAD/FAD-binding domain"/>
    <property type="match status" value="1"/>
</dbReference>
<evidence type="ECO:0000259" key="6">
    <source>
        <dbReference type="PROSITE" id="PS50305"/>
    </source>
</evidence>
<evidence type="ECO:0000256" key="1">
    <source>
        <dbReference type="ARBA" id="ARBA00006924"/>
    </source>
</evidence>
<feature type="domain" description="Deacetylase sirtuin-type" evidence="6">
    <location>
        <begin position="18"/>
        <end position="309"/>
    </location>
</feature>
<dbReference type="InterPro" id="IPR026591">
    <property type="entry name" value="Sirtuin_cat_small_dom_sf"/>
</dbReference>
<dbReference type="Proteomes" id="UP000469558">
    <property type="component" value="Unassembled WGS sequence"/>
</dbReference>
<dbReference type="InterPro" id="IPR026590">
    <property type="entry name" value="Ssirtuin_cat_dom"/>
</dbReference>
<dbReference type="GO" id="GO:0070403">
    <property type="term" value="F:NAD+ binding"/>
    <property type="evidence" value="ECO:0007669"/>
    <property type="project" value="InterPro"/>
</dbReference>
<dbReference type="GO" id="GO:0005634">
    <property type="term" value="C:nucleus"/>
    <property type="evidence" value="ECO:0007669"/>
    <property type="project" value="TreeGrafter"/>
</dbReference>
<dbReference type="InterPro" id="IPR050134">
    <property type="entry name" value="NAD-dep_sirtuin_deacylases"/>
</dbReference>
<dbReference type="AlphaFoldDB" id="A0A8T9BTK4"/>
<keyword evidence="3" id="KW-0520">NAD</keyword>
<dbReference type="InterPro" id="IPR003000">
    <property type="entry name" value="Sirtuin"/>
</dbReference>
<keyword evidence="8" id="KW-1185">Reference proteome</keyword>
<feature type="binding site" evidence="4">
    <location>
        <position position="202"/>
    </location>
    <ligand>
        <name>Zn(2+)</name>
        <dbReference type="ChEBI" id="CHEBI:29105"/>
    </ligand>
</feature>
<reference evidence="7 8" key="1">
    <citation type="submission" date="2018-05" db="EMBL/GenBank/DDBJ databases">
        <title>Genome sequencing and assembly of the regulated plant pathogen Lachnellula willkommii and related sister species for the development of diagnostic species identification markers.</title>
        <authorList>
            <person name="Giroux E."/>
            <person name="Bilodeau G."/>
        </authorList>
    </citation>
    <scope>NUCLEOTIDE SEQUENCE [LARGE SCALE GENOMIC DNA]</scope>
    <source>
        <strain evidence="7 8">CBS 268.59</strain>
    </source>
</reference>
<proteinExistence type="inferred from homology"/>
<accession>A0A8T9BTK4</accession>
<evidence type="ECO:0000256" key="4">
    <source>
        <dbReference type="PROSITE-ProRule" id="PRU00236"/>
    </source>
</evidence>
<feature type="binding site" evidence="4">
    <location>
        <position position="199"/>
    </location>
    <ligand>
        <name>Zn(2+)</name>
        <dbReference type="ChEBI" id="CHEBI:29105"/>
    </ligand>
</feature>
<sequence length="319" mass="34286">MPPKFFPLGSQPPKPYISGGPSTSIEEFHKVLLKSKRIIALCGAGLSAASGLGTFRGAGGMWRNHKATSLATPEAFKKDPGLVWHMALQAKPNAGHYALTELSKKMPNFITLTQNVDGLSQRANHPREQLKLLHGSLFDIKCFNCSHLELDNFDDPFHPTLAISSDSDDRLASSSTNAASRAAQPEESTPPTAAELPKCPKCKTGLLRPGVVWFGEQLPRDTIDEVDEWIEDALLDICLVIGTTAVVHPAAGYVDKARSAGARIVVINMDSVELGTASDLRKNDFLFEGDAAKILPELLKPIIGELDLKGGVKDAAKSG</sequence>
<protein>
    <submittedName>
        <fullName evidence="7">NAD-dependent protein deacylase</fullName>
    </submittedName>
</protein>